<evidence type="ECO:0000313" key="7">
    <source>
        <dbReference type="EMBL" id="RNL90765.1"/>
    </source>
</evidence>
<feature type="transmembrane region" description="Helical" evidence="6">
    <location>
        <begin position="130"/>
        <end position="151"/>
    </location>
</feature>
<feature type="transmembrane region" description="Helical" evidence="6">
    <location>
        <begin position="368"/>
        <end position="384"/>
    </location>
</feature>
<feature type="transmembrane region" description="Helical" evidence="6">
    <location>
        <begin position="265"/>
        <end position="283"/>
    </location>
</feature>
<reference evidence="7 8" key="1">
    <citation type="submission" date="2018-10" db="EMBL/GenBank/DDBJ databases">
        <title>Sinomicrobium pectinilyticum sp. nov., a pectinase-producing bacterium isolated from alkaline and saline soil, and emended description of the genus Sinomicrobium.</title>
        <authorList>
            <person name="Cheng B."/>
            <person name="Li C."/>
            <person name="Lai Q."/>
            <person name="Du M."/>
            <person name="Shao Z."/>
            <person name="Xu P."/>
            <person name="Yang C."/>
        </authorList>
    </citation>
    <scope>NUCLEOTIDE SEQUENCE [LARGE SCALE GENOMIC DNA]</scope>
    <source>
        <strain evidence="7 8">5DNS001</strain>
    </source>
</reference>
<dbReference type="InterPro" id="IPR031312">
    <property type="entry name" value="Na/sul_symport_CS"/>
</dbReference>
<dbReference type="PROSITE" id="PS01271">
    <property type="entry name" value="NA_SULFATE"/>
    <property type="match status" value="1"/>
</dbReference>
<dbReference type="CDD" id="cd01115">
    <property type="entry name" value="SLC13_permease"/>
    <property type="match status" value="1"/>
</dbReference>
<evidence type="ECO:0000256" key="1">
    <source>
        <dbReference type="ARBA" id="ARBA00004141"/>
    </source>
</evidence>
<name>A0A3N0ES56_SINP1</name>
<comment type="caution">
    <text evidence="7">The sequence shown here is derived from an EMBL/GenBank/DDBJ whole genome shotgun (WGS) entry which is preliminary data.</text>
</comment>
<keyword evidence="5 6" id="KW-0472">Membrane</keyword>
<gene>
    <name evidence="7" type="ORF">ED312_06225</name>
</gene>
<dbReference type="EMBL" id="RJTM01000029">
    <property type="protein sequence ID" value="RNL90765.1"/>
    <property type="molecule type" value="Genomic_DNA"/>
</dbReference>
<feature type="transmembrane region" description="Helical" evidence="6">
    <location>
        <begin position="331"/>
        <end position="348"/>
    </location>
</feature>
<feature type="transmembrane region" description="Helical" evidence="6">
    <location>
        <begin position="61"/>
        <end position="92"/>
    </location>
</feature>
<dbReference type="NCBIfam" id="TIGR00785">
    <property type="entry name" value="dass"/>
    <property type="match status" value="1"/>
</dbReference>
<organism evidence="7 8">
    <name type="scientific">Sinomicrobium pectinilyticum</name>
    <dbReference type="NCBI Taxonomy" id="1084421"/>
    <lineage>
        <taxon>Bacteria</taxon>
        <taxon>Pseudomonadati</taxon>
        <taxon>Bacteroidota</taxon>
        <taxon>Flavobacteriia</taxon>
        <taxon>Flavobacteriales</taxon>
        <taxon>Flavobacteriaceae</taxon>
        <taxon>Sinomicrobium</taxon>
    </lineage>
</organism>
<feature type="transmembrane region" description="Helical" evidence="6">
    <location>
        <begin position="414"/>
        <end position="432"/>
    </location>
</feature>
<comment type="subcellular location">
    <subcellularLocation>
        <location evidence="1">Membrane</location>
        <topology evidence="1">Multi-pass membrane protein</topology>
    </subcellularLocation>
</comment>
<evidence type="ECO:0000256" key="4">
    <source>
        <dbReference type="ARBA" id="ARBA00022989"/>
    </source>
</evidence>
<feature type="transmembrane region" description="Helical" evidence="6">
    <location>
        <begin position="104"/>
        <end position="124"/>
    </location>
</feature>
<evidence type="ECO:0000313" key="8">
    <source>
        <dbReference type="Proteomes" id="UP000267469"/>
    </source>
</evidence>
<feature type="transmembrane region" description="Helical" evidence="6">
    <location>
        <begin position="171"/>
        <end position="192"/>
    </location>
</feature>
<dbReference type="Pfam" id="PF00939">
    <property type="entry name" value="Na_sulph_symp"/>
    <property type="match status" value="1"/>
</dbReference>
<feature type="transmembrane region" description="Helical" evidence="6">
    <location>
        <begin position="212"/>
        <end position="234"/>
    </location>
</feature>
<dbReference type="RefSeq" id="WP_123215141.1">
    <property type="nucleotide sequence ID" value="NZ_RJTM01000029.1"/>
</dbReference>
<feature type="transmembrane region" description="Helical" evidence="6">
    <location>
        <begin position="391"/>
        <end position="408"/>
    </location>
</feature>
<evidence type="ECO:0000256" key="2">
    <source>
        <dbReference type="ARBA" id="ARBA00022448"/>
    </source>
</evidence>
<sequence>MTKTIGLVAGPLLFTVLLLTLQFDALQPGAPQVVALAAWMVVWWITDAVPLPVTALLPLVLYPVFGIFTMEGAAAPYASPIVFLFMGGFLIALAMEKQNLHRRIALNILKITGTNANGIILGFMLSTAFLSMWISNTATAVMMLPIALSIVKLLEEGKTDEEEKGYRRFKLGLMLSIAYAANIGGVTTIVGTPPNVVFVGFMKEFYGQEVEFGRWLLIGIPVCFVMLLITYLMITRVLFRHKLGRLDGSGALVQTKLRELGKMNLAEKLVAIVFFLTACSWVFKSQINSLLGGAYLNDTIIAMGGGILMFVMPVRLKTHEYVLNWSYTEKLPWGILLLFGGGICLAKGLESTGIVEFVGNVIAGDGSMPLWLLILLLTTFTLYVTELMSNVALVVIFMPIVLGIARTLEVNPMYLAVPVAIASSCAFMMPISTPPNAIVFSSGYIRMSDMVKAGFFLNLISVIFLVVVALTLVHWVYG</sequence>
<dbReference type="GO" id="GO:0005886">
    <property type="term" value="C:plasma membrane"/>
    <property type="evidence" value="ECO:0007669"/>
    <property type="project" value="TreeGrafter"/>
</dbReference>
<dbReference type="AlphaFoldDB" id="A0A3N0ES56"/>
<proteinExistence type="predicted"/>
<keyword evidence="2" id="KW-0813">Transport</keyword>
<accession>A0A3N0ES56</accession>
<dbReference type="PANTHER" id="PTHR10283:SF82">
    <property type="entry name" value="SOLUTE CARRIER FAMILY 13 MEMBER 2"/>
    <property type="match status" value="1"/>
</dbReference>
<keyword evidence="4 6" id="KW-1133">Transmembrane helix</keyword>
<keyword evidence="8" id="KW-1185">Reference proteome</keyword>
<evidence type="ECO:0000256" key="5">
    <source>
        <dbReference type="ARBA" id="ARBA00023136"/>
    </source>
</evidence>
<dbReference type="OrthoDB" id="9766267at2"/>
<keyword evidence="3 6" id="KW-0812">Transmembrane</keyword>
<dbReference type="GO" id="GO:0015141">
    <property type="term" value="F:succinate transmembrane transporter activity"/>
    <property type="evidence" value="ECO:0007669"/>
    <property type="project" value="UniProtKB-ARBA"/>
</dbReference>
<evidence type="ECO:0000256" key="6">
    <source>
        <dbReference type="SAM" id="Phobius"/>
    </source>
</evidence>
<evidence type="ECO:0000256" key="3">
    <source>
        <dbReference type="ARBA" id="ARBA00022692"/>
    </source>
</evidence>
<dbReference type="InterPro" id="IPR001898">
    <property type="entry name" value="SLC13A/DASS"/>
</dbReference>
<feature type="transmembrane region" description="Helical" evidence="6">
    <location>
        <begin position="453"/>
        <end position="477"/>
    </location>
</feature>
<dbReference type="PANTHER" id="PTHR10283">
    <property type="entry name" value="SOLUTE CARRIER FAMILY 13 MEMBER"/>
    <property type="match status" value="1"/>
</dbReference>
<protein>
    <submittedName>
        <fullName evidence="7">DASS family sodium-coupled anion symporter</fullName>
    </submittedName>
</protein>
<dbReference type="Proteomes" id="UP000267469">
    <property type="component" value="Unassembled WGS sequence"/>
</dbReference>
<feature type="transmembrane region" description="Helical" evidence="6">
    <location>
        <begin position="289"/>
        <end position="311"/>
    </location>
</feature>